<name>A0A2G8KYT7_STIJA</name>
<feature type="site" description="Lowers pKa of active site Tyr" evidence="3">
    <location>
        <position position="83"/>
    </location>
</feature>
<dbReference type="InterPro" id="IPR023210">
    <property type="entry name" value="NADP_OxRdtase_dom"/>
</dbReference>
<accession>A0A2G8KYT7</accession>
<dbReference type="InterPro" id="IPR020471">
    <property type="entry name" value="AKR"/>
</dbReference>
<dbReference type="Proteomes" id="UP000230750">
    <property type="component" value="Unassembled WGS sequence"/>
</dbReference>
<dbReference type="PROSITE" id="PS00798">
    <property type="entry name" value="ALDOKETO_REDUCTASE_1"/>
    <property type="match status" value="1"/>
</dbReference>
<evidence type="ECO:0000256" key="3">
    <source>
        <dbReference type="PIRSR" id="PIRSR000097-3"/>
    </source>
</evidence>
<dbReference type="SUPFAM" id="SSF51430">
    <property type="entry name" value="NAD(P)-linked oxidoreductase"/>
    <property type="match status" value="1"/>
</dbReference>
<evidence type="ECO:0000256" key="2">
    <source>
        <dbReference type="PIRSR" id="PIRSR000097-2"/>
    </source>
</evidence>
<sequence length="300" mass="33784">MTSVSNNIYATLCNGKQIPLLGLGTFQSTSDDVKEVIKTAVGIGYRHIDTARAYRNETEIGGAIKELIDTGVIKRTDIFVTTKLRGTFHRPENVEHALKLSLEALQLEYVDLYLMHSPMALEYRGDDAFWPTREDGTLAHDDIHFVETWKIENHPFLDQKELIDLCKSNDVMVTSYSPLGAPDRPTRKLGVNDIQISVANDAETFQVNSLIKEIAKARGCSASQLLIAYNLNQGMACIPKSSNPIRMEENYKALKVSLTDDDIRRMDTLACNFKAYPFKLWENHIHYPFTTSHKESPASS</sequence>
<feature type="domain" description="NADP-dependent oxidoreductase" evidence="4">
    <location>
        <begin position="21"/>
        <end position="120"/>
    </location>
</feature>
<keyword evidence="6" id="KW-1185">Reference proteome</keyword>
<dbReference type="PRINTS" id="PR00069">
    <property type="entry name" value="ALDKETRDTASE"/>
</dbReference>
<dbReference type="AlphaFoldDB" id="A0A2G8KYT7"/>
<organism evidence="5 6">
    <name type="scientific">Stichopus japonicus</name>
    <name type="common">Sea cucumber</name>
    <dbReference type="NCBI Taxonomy" id="307972"/>
    <lineage>
        <taxon>Eukaryota</taxon>
        <taxon>Metazoa</taxon>
        <taxon>Echinodermata</taxon>
        <taxon>Eleutherozoa</taxon>
        <taxon>Echinozoa</taxon>
        <taxon>Holothuroidea</taxon>
        <taxon>Aspidochirotacea</taxon>
        <taxon>Aspidochirotida</taxon>
        <taxon>Stichopodidae</taxon>
        <taxon>Apostichopus</taxon>
    </lineage>
</organism>
<protein>
    <submittedName>
        <fullName evidence="5">Putative alcohol dehydrogenase</fullName>
    </submittedName>
</protein>
<dbReference type="OrthoDB" id="416253at2759"/>
<dbReference type="EMBL" id="MRZV01000296">
    <property type="protein sequence ID" value="PIK53183.1"/>
    <property type="molecule type" value="Genomic_DNA"/>
</dbReference>
<evidence type="ECO:0000313" key="5">
    <source>
        <dbReference type="EMBL" id="PIK53183.1"/>
    </source>
</evidence>
<dbReference type="InterPro" id="IPR036812">
    <property type="entry name" value="NAD(P)_OxRdtase_dom_sf"/>
</dbReference>
<dbReference type="InterPro" id="IPR018170">
    <property type="entry name" value="Aldo/ket_reductase_CS"/>
</dbReference>
<comment type="caution">
    <text evidence="5">The sequence shown here is derived from an EMBL/GenBank/DDBJ whole genome shotgun (WGS) entry which is preliminary data.</text>
</comment>
<feature type="domain" description="NADP-dependent oxidoreductase" evidence="4">
    <location>
        <begin position="151"/>
        <end position="269"/>
    </location>
</feature>
<proteinExistence type="predicted"/>
<reference evidence="5 6" key="1">
    <citation type="journal article" date="2017" name="PLoS Biol.">
        <title>The sea cucumber genome provides insights into morphological evolution and visceral regeneration.</title>
        <authorList>
            <person name="Zhang X."/>
            <person name="Sun L."/>
            <person name="Yuan J."/>
            <person name="Sun Y."/>
            <person name="Gao Y."/>
            <person name="Zhang L."/>
            <person name="Li S."/>
            <person name="Dai H."/>
            <person name="Hamel J.F."/>
            <person name="Liu C."/>
            <person name="Yu Y."/>
            <person name="Liu S."/>
            <person name="Lin W."/>
            <person name="Guo K."/>
            <person name="Jin S."/>
            <person name="Xu P."/>
            <person name="Storey K.B."/>
            <person name="Huan P."/>
            <person name="Zhang T."/>
            <person name="Zhou Y."/>
            <person name="Zhang J."/>
            <person name="Lin C."/>
            <person name="Li X."/>
            <person name="Xing L."/>
            <person name="Huo D."/>
            <person name="Sun M."/>
            <person name="Wang L."/>
            <person name="Mercier A."/>
            <person name="Li F."/>
            <person name="Yang H."/>
            <person name="Xiang J."/>
        </authorList>
    </citation>
    <scope>NUCLEOTIDE SEQUENCE [LARGE SCALE GENOMIC DNA]</scope>
    <source>
        <strain evidence="5">Shaxun</strain>
        <tissue evidence="5">Muscle</tissue>
    </source>
</reference>
<feature type="active site" description="Proton donor" evidence="1">
    <location>
        <position position="54"/>
    </location>
</feature>
<evidence type="ECO:0000259" key="4">
    <source>
        <dbReference type="Pfam" id="PF00248"/>
    </source>
</evidence>
<dbReference type="Pfam" id="PF00248">
    <property type="entry name" value="Aldo_ket_red"/>
    <property type="match status" value="2"/>
</dbReference>
<evidence type="ECO:0000313" key="6">
    <source>
        <dbReference type="Proteomes" id="UP000230750"/>
    </source>
</evidence>
<dbReference type="PANTHER" id="PTHR11732">
    <property type="entry name" value="ALDO/KETO REDUCTASE"/>
    <property type="match status" value="1"/>
</dbReference>
<dbReference type="PROSITE" id="PS00063">
    <property type="entry name" value="ALDOKETO_REDUCTASE_3"/>
    <property type="match status" value="1"/>
</dbReference>
<evidence type="ECO:0000256" key="1">
    <source>
        <dbReference type="PIRSR" id="PIRSR000097-1"/>
    </source>
</evidence>
<dbReference type="PIRSF" id="PIRSF000097">
    <property type="entry name" value="AKR"/>
    <property type="match status" value="1"/>
</dbReference>
<dbReference type="STRING" id="307972.A0A2G8KYT7"/>
<gene>
    <name evidence="5" type="ORF">BSL78_09893</name>
</gene>
<feature type="binding site" evidence="2">
    <location>
        <position position="116"/>
    </location>
    <ligand>
        <name>substrate</name>
    </ligand>
</feature>
<dbReference type="Gene3D" id="3.20.20.100">
    <property type="entry name" value="NADP-dependent oxidoreductase domain"/>
    <property type="match status" value="2"/>
</dbReference>
<dbReference type="GO" id="GO:0016491">
    <property type="term" value="F:oxidoreductase activity"/>
    <property type="evidence" value="ECO:0007669"/>
    <property type="project" value="InterPro"/>
</dbReference>